<evidence type="ECO:0000313" key="2">
    <source>
        <dbReference type="EMBL" id="SEC79599.1"/>
    </source>
</evidence>
<feature type="transmembrane region" description="Helical" evidence="1">
    <location>
        <begin position="58"/>
        <end position="76"/>
    </location>
</feature>
<dbReference type="Proteomes" id="UP000198982">
    <property type="component" value="Unassembled WGS sequence"/>
</dbReference>
<dbReference type="EMBL" id="FNTJ01000002">
    <property type="protein sequence ID" value="SEC79599.1"/>
    <property type="molecule type" value="Genomic_DNA"/>
</dbReference>
<keyword evidence="1" id="KW-0812">Transmembrane</keyword>
<dbReference type="AlphaFoldDB" id="A0A1H4VES8"/>
<evidence type="ECO:0000256" key="1">
    <source>
        <dbReference type="SAM" id="Phobius"/>
    </source>
</evidence>
<gene>
    <name evidence="2" type="ORF">SAMN05216178_4906</name>
</gene>
<evidence type="ECO:0000313" key="3">
    <source>
        <dbReference type="Proteomes" id="UP000198982"/>
    </source>
</evidence>
<reference evidence="3" key="1">
    <citation type="submission" date="2016-10" db="EMBL/GenBank/DDBJ databases">
        <authorList>
            <person name="Varghese N."/>
            <person name="Submissions S."/>
        </authorList>
    </citation>
    <scope>NUCLEOTIDE SEQUENCE [LARGE SCALE GENOMIC DNA]</scope>
    <source>
        <strain evidence="3">DSM 9751</strain>
    </source>
</reference>
<dbReference type="Pfam" id="PF13994">
    <property type="entry name" value="PgaD"/>
    <property type="match status" value="1"/>
</dbReference>
<keyword evidence="1" id="KW-1133">Transmembrane helix</keyword>
<keyword evidence="3" id="KW-1185">Reference proteome</keyword>
<keyword evidence="1" id="KW-0472">Membrane</keyword>
<dbReference type="NCBIfam" id="TIGR03940">
    <property type="entry name" value="PGA_PgaD"/>
    <property type="match status" value="1"/>
</dbReference>
<name>A0A1H4VES8_9PSED</name>
<protein>
    <submittedName>
        <fullName evidence="2">Biofilm PGA synthesis protein PgaD</fullName>
    </submittedName>
</protein>
<accession>A0A1H4VES8</accession>
<dbReference type="RefSeq" id="WP_092318426.1">
    <property type="nucleotide sequence ID" value="NZ_FNTJ01000002.1"/>
</dbReference>
<proteinExistence type="predicted"/>
<sequence length="168" mass="19474">MKIIRTRQRPFMLVVDIILTVLAWVGLLYLLIRGLIPLLDEHQGPRIEVGMLDALTTLQFYGLVAVINALLLVSWARYRQRRNRNYPPRLPAPVVDDKRLSESFKLSDETFTQMRQPGVITVYNDEEGGIMHVATQFYRIRPEDQQHPPLVVELPPRVIHLHSEEGEK</sequence>
<organism evidence="2 3">
    <name type="scientific">Pseudomonas saponiphila</name>
    <dbReference type="NCBI Taxonomy" id="556534"/>
    <lineage>
        <taxon>Bacteria</taxon>
        <taxon>Pseudomonadati</taxon>
        <taxon>Pseudomonadota</taxon>
        <taxon>Gammaproteobacteria</taxon>
        <taxon>Pseudomonadales</taxon>
        <taxon>Pseudomonadaceae</taxon>
        <taxon>Pseudomonas</taxon>
    </lineage>
</organism>
<dbReference type="GO" id="GO:0043709">
    <property type="term" value="P:cell adhesion involved in single-species biofilm formation"/>
    <property type="evidence" value="ECO:0007669"/>
    <property type="project" value="InterPro"/>
</dbReference>
<feature type="transmembrane region" description="Helical" evidence="1">
    <location>
        <begin position="12"/>
        <end position="32"/>
    </location>
</feature>
<dbReference type="InterPro" id="IPR023829">
    <property type="entry name" value="PGA_PgaD"/>
</dbReference>